<reference evidence="2 3" key="1">
    <citation type="journal article" date="2012" name="BMC Genomics">
        <title>Comparative genomic analysis and phylogenetic position of Theileria equi.</title>
        <authorList>
            <person name="Kappmeyer L.S."/>
            <person name="Thiagarajan M."/>
            <person name="Herndon D.R."/>
            <person name="Ramsay J.D."/>
            <person name="Caler E."/>
            <person name="Djikeng A."/>
            <person name="Gillespie J.J."/>
            <person name="Lau A.O."/>
            <person name="Roalson E.H."/>
            <person name="Silva J.C."/>
            <person name="Silva M.G."/>
            <person name="Suarez C.E."/>
            <person name="Ueti M.W."/>
            <person name="Nene V.M."/>
            <person name="Mealey R.H."/>
            <person name="Knowles D.P."/>
            <person name="Brayton K.A."/>
        </authorList>
    </citation>
    <scope>NUCLEOTIDE SEQUENCE [LARGE SCALE GENOMIC DNA]</scope>
    <source>
        <strain evidence="2 3">WA</strain>
    </source>
</reference>
<gene>
    <name evidence="2" type="ORF">BEWA_011060</name>
</gene>
<feature type="compositionally biased region" description="Basic and acidic residues" evidence="1">
    <location>
        <begin position="50"/>
        <end position="59"/>
    </location>
</feature>
<dbReference type="VEuPathDB" id="PiroplasmaDB:BEWA_011060"/>
<dbReference type="AlphaFoldDB" id="L0B2G6"/>
<dbReference type="eggNOG" id="ENOG502QXQ0">
    <property type="taxonomic scope" value="Eukaryota"/>
</dbReference>
<organism evidence="2 3">
    <name type="scientific">Theileria equi strain WA</name>
    <dbReference type="NCBI Taxonomy" id="1537102"/>
    <lineage>
        <taxon>Eukaryota</taxon>
        <taxon>Sar</taxon>
        <taxon>Alveolata</taxon>
        <taxon>Apicomplexa</taxon>
        <taxon>Aconoidasida</taxon>
        <taxon>Piroplasmida</taxon>
        <taxon>Theileriidae</taxon>
        <taxon>Theileria</taxon>
    </lineage>
</organism>
<keyword evidence="3" id="KW-1185">Reference proteome</keyword>
<protein>
    <submittedName>
        <fullName evidence="2">Uncharacterized protein</fullName>
    </submittedName>
</protein>
<evidence type="ECO:0000313" key="2">
    <source>
        <dbReference type="EMBL" id="AFZ81688.1"/>
    </source>
</evidence>
<dbReference type="RefSeq" id="XP_004831354.1">
    <property type="nucleotide sequence ID" value="XM_004831297.1"/>
</dbReference>
<sequence>MLPNEINTLGRGGTRPSGRIMVPFFDESSANFCFPFPCDKPKTPKPQKSPGKEINDKNKKANTSKFSGREIVSEKITQMSCNIKSNNWGKKQSGKKSNLKELSDELRVRGNSLNGSTSRGSQDDLFSDSLSFNSDSRCPRFSDVLGHGPEGDFRLPNRTYSSLSSDHEPQYSFASALIKSSNINENLRKLSVSSEGKSVVSICDRRSKELKLLLKQMGILSPDDTESKLKDNRVKEKIDTNAEKRYVFPKYMSSPDPSSIPVPGLP</sequence>
<dbReference type="KEGG" id="beq:BEWA_011060"/>
<dbReference type="EMBL" id="CP001670">
    <property type="protein sequence ID" value="AFZ81688.1"/>
    <property type="molecule type" value="Genomic_DNA"/>
</dbReference>
<feature type="region of interest" description="Disordered" evidence="1">
    <location>
        <begin position="37"/>
        <end position="67"/>
    </location>
</feature>
<dbReference type="GeneID" id="15806372"/>
<proteinExistence type="predicted"/>
<dbReference type="Proteomes" id="UP000031512">
    <property type="component" value="Chromosome 3"/>
</dbReference>
<evidence type="ECO:0000256" key="1">
    <source>
        <dbReference type="SAM" id="MobiDB-lite"/>
    </source>
</evidence>
<evidence type="ECO:0000313" key="3">
    <source>
        <dbReference type="Proteomes" id="UP000031512"/>
    </source>
</evidence>
<dbReference type="OrthoDB" id="361435at2759"/>
<name>L0B2G6_THEEQ</name>
<accession>L0B2G6</accession>